<evidence type="ECO:0000313" key="3">
    <source>
        <dbReference type="EMBL" id="MDG0940165.1"/>
    </source>
</evidence>
<dbReference type="Pfam" id="PF13302">
    <property type="entry name" value="Acetyltransf_3"/>
    <property type="match status" value="1"/>
</dbReference>
<dbReference type="GO" id="GO:0016747">
    <property type="term" value="F:acyltransferase activity, transferring groups other than amino-acyl groups"/>
    <property type="evidence" value="ECO:0007669"/>
    <property type="project" value="InterPro"/>
</dbReference>
<dbReference type="InterPro" id="IPR000182">
    <property type="entry name" value="GNAT_dom"/>
</dbReference>
<dbReference type="PROSITE" id="PS51186">
    <property type="entry name" value="GNAT"/>
    <property type="match status" value="1"/>
</dbReference>
<evidence type="ECO:0000259" key="1">
    <source>
        <dbReference type="PROSITE" id="PS51186"/>
    </source>
</evidence>
<dbReference type="Proteomes" id="UP000325411">
    <property type="component" value="Unassembled WGS sequence"/>
</dbReference>
<dbReference type="Proteomes" id="UP001221338">
    <property type="component" value="Unassembled WGS sequence"/>
</dbReference>
<dbReference type="PANTHER" id="PTHR43415:SF3">
    <property type="entry name" value="GNAT-FAMILY ACETYLTRANSFERASE"/>
    <property type="match status" value="1"/>
</dbReference>
<keyword evidence="2" id="KW-0808">Transferase</keyword>
<name>A0A5M9GVJ4_9BACI</name>
<dbReference type="EMBL" id="VXCE01000005">
    <property type="protein sequence ID" value="KAA8478742.1"/>
    <property type="molecule type" value="Genomic_DNA"/>
</dbReference>
<gene>
    <name evidence="2" type="ORF">FYW06_10425</name>
    <name evidence="3" type="ORF">P6U22_02890</name>
</gene>
<dbReference type="AlphaFoldDB" id="A0A5M9GVJ4"/>
<accession>A0A5M9GVJ4</accession>
<proteinExistence type="predicted"/>
<dbReference type="PANTHER" id="PTHR43415">
    <property type="entry name" value="SPERMIDINE N(1)-ACETYLTRANSFERASE"/>
    <property type="match status" value="1"/>
</dbReference>
<reference evidence="3 5" key="2">
    <citation type="submission" date="2023-03" db="EMBL/GenBank/DDBJ databases">
        <title>Genetic diversity of Bacillus cereus sensu lato isolates from Slovenia.</title>
        <authorList>
            <person name="Abdelli M."/>
        </authorList>
    </citation>
    <scope>NUCLEOTIDE SEQUENCE [LARGE SCALE GENOMIC DNA]</scope>
    <source>
        <strain evidence="3 5">SIBC61B</strain>
    </source>
</reference>
<comment type="caution">
    <text evidence="2">The sequence shown here is derived from an EMBL/GenBank/DDBJ whole genome shotgun (WGS) entry which is preliminary data.</text>
</comment>
<dbReference type="GeneID" id="75087790"/>
<dbReference type="Gene3D" id="3.40.630.30">
    <property type="match status" value="1"/>
</dbReference>
<feature type="domain" description="N-acetyltransferase" evidence="1">
    <location>
        <begin position="7"/>
        <end position="164"/>
    </location>
</feature>
<sequence>MGNYQNISFKKAEEKDLDFLFKLYTSDEVVEQALSPDIKLNNPENLLDTIEFLRDESNGALYIVKNHTKPIGVGIIYDYSKFHQRAKIGISLLKDCTNEGFGSVIFNFLMEKLKEKEAIIKISAEVFEYNPLAIRFIEKKGFINECTFQKHIKKNNQFYDFKIYSTWLT</sequence>
<evidence type="ECO:0000313" key="4">
    <source>
        <dbReference type="Proteomes" id="UP000325411"/>
    </source>
</evidence>
<dbReference type="EMBL" id="JARPRV010000001">
    <property type="protein sequence ID" value="MDG0940165.1"/>
    <property type="molecule type" value="Genomic_DNA"/>
</dbReference>
<evidence type="ECO:0000313" key="2">
    <source>
        <dbReference type="EMBL" id="KAA8478742.1"/>
    </source>
</evidence>
<reference evidence="2 4" key="1">
    <citation type="submission" date="2019-09" db="EMBL/GenBank/DDBJ databases">
        <authorList>
            <person name="Geng P."/>
            <person name="Wan X."/>
            <person name="Zhou G."/>
            <person name="Yuan Z."/>
            <person name="Hu X."/>
        </authorList>
    </citation>
    <scope>NUCLEOTIDE SEQUENCE [LARGE SCALE GENOMIC DNA]</scope>
    <source>
        <strain evidence="2 4">EFR-4</strain>
    </source>
</reference>
<dbReference type="InterPro" id="IPR016181">
    <property type="entry name" value="Acyl_CoA_acyltransferase"/>
</dbReference>
<organism evidence="2 4">
    <name type="scientific">Bacillus paranthracis</name>
    <dbReference type="NCBI Taxonomy" id="2026186"/>
    <lineage>
        <taxon>Bacteria</taxon>
        <taxon>Bacillati</taxon>
        <taxon>Bacillota</taxon>
        <taxon>Bacilli</taxon>
        <taxon>Bacillales</taxon>
        <taxon>Bacillaceae</taxon>
        <taxon>Bacillus</taxon>
        <taxon>Bacillus cereus group</taxon>
    </lineage>
</organism>
<dbReference type="SUPFAM" id="SSF55729">
    <property type="entry name" value="Acyl-CoA N-acyltransferases (Nat)"/>
    <property type="match status" value="1"/>
</dbReference>
<keyword evidence="5" id="KW-1185">Reference proteome</keyword>
<dbReference type="RefSeq" id="WP_000528928.1">
    <property type="nucleotide sequence ID" value="NZ_CP040880.1"/>
</dbReference>
<protein>
    <submittedName>
        <fullName evidence="2">GNAT family N-acetyltransferase</fullName>
    </submittedName>
    <submittedName>
        <fullName evidence="3">GNAT family protein</fullName>
    </submittedName>
</protein>
<evidence type="ECO:0000313" key="5">
    <source>
        <dbReference type="Proteomes" id="UP001221338"/>
    </source>
</evidence>